<dbReference type="InterPro" id="IPR031319">
    <property type="entry name" value="A-amylase_C"/>
</dbReference>
<keyword evidence="8 14" id="KW-0732">Signal</keyword>
<feature type="compositionally biased region" description="Polar residues" evidence="13">
    <location>
        <begin position="794"/>
        <end position="810"/>
    </location>
</feature>
<evidence type="ECO:0000256" key="13">
    <source>
        <dbReference type="SAM" id="MobiDB-lite"/>
    </source>
</evidence>
<dbReference type="Pfam" id="PF00128">
    <property type="entry name" value="Alpha-amylase"/>
    <property type="match status" value="1"/>
</dbReference>
<dbReference type="PANTHER" id="PTHR21552">
    <property type="entry name" value="ADULT RETINA PROTEIN"/>
    <property type="match status" value="1"/>
</dbReference>
<feature type="chain" id="PRO_5040205506" description="alpha-amylase" evidence="14">
    <location>
        <begin position="19"/>
        <end position="1169"/>
    </location>
</feature>
<dbReference type="Gene3D" id="3.20.20.80">
    <property type="entry name" value="Glycosidases"/>
    <property type="match status" value="1"/>
</dbReference>
<dbReference type="InterPro" id="IPR006046">
    <property type="entry name" value="Alpha_amylase"/>
</dbReference>
<protein>
    <recommendedName>
        <fullName evidence="6">alpha-amylase</fullName>
        <ecNumber evidence="6">3.2.1.1</ecNumber>
    </recommendedName>
</protein>
<feature type="compositionally biased region" description="Low complexity" evidence="13">
    <location>
        <begin position="876"/>
        <end position="888"/>
    </location>
</feature>
<evidence type="ECO:0000259" key="15">
    <source>
        <dbReference type="PROSITE" id="PS00036"/>
    </source>
</evidence>
<evidence type="ECO:0000256" key="9">
    <source>
        <dbReference type="ARBA" id="ARBA00022837"/>
    </source>
</evidence>
<feature type="domain" description="BZIP" evidence="15">
    <location>
        <begin position="1031"/>
        <end position="1045"/>
    </location>
</feature>
<dbReference type="Pfam" id="PF02806">
    <property type="entry name" value="Alpha-amylase_C"/>
    <property type="match status" value="1"/>
</dbReference>
<dbReference type="SMART" id="SM00642">
    <property type="entry name" value="Aamy"/>
    <property type="match status" value="1"/>
</dbReference>
<dbReference type="EMBL" id="WJQU01003036">
    <property type="protein sequence ID" value="KAJ6628241.1"/>
    <property type="molecule type" value="Genomic_DNA"/>
</dbReference>
<evidence type="ECO:0000256" key="12">
    <source>
        <dbReference type="RuleBase" id="RU003615"/>
    </source>
</evidence>
<evidence type="ECO:0000313" key="17">
    <source>
        <dbReference type="Proteomes" id="UP001151699"/>
    </source>
</evidence>
<evidence type="ECO:0000256" key="8">
    <source>
        <dbReference type="ARBA" id="ARBA00022729"/>
    </source>
</evidence>
<keyword evidence="9" id="KW-0106">Calcium</keyword>
<keyword evidence="11" id="KW-0868">Chloride</keyword>
<dbReference type="GO" id="GO:0005975">
    <property type="term" value="P:carbohydrate metabolic process"/>
    <property type="evidence" value="ECO:0007669"/>
    <property type="project" value="InterPro"/>
</dbReference>
<organism evidence="16 17">
    <name type="scientific">Pseudolycoriella hygida</name>
    <dbReference type="NCBI Taxonomy" id="35572"/>
    <lineage>
        <taxon>Eukaryota</taxon>
        <taxon>Metazoa</taxon>
        <taxon>Ecdysozoa</taxon>
        <taxon>Arthropoda</taxon>
        <taxon>Hexapoda</taxon>
        <taxon>Insecta</taxon>
        <taxon>Pterygota</taxon>
        <taxon>Neoptera</taxon>
        <taxon>Endopterygota</taxon>
        <taxon>Diptera</taxon>
        <taxon>Nematocera</taxon>
        <taxon>Sciaroidea</taxon>
        <taxon>Sciaridae</taxon>
        <taxon>Pseudolycoriella</taxon>
    </lineage>
</organism>
<evidence type="ECO:0000256" key="6">
    <source>
        <dbReference type="ARBA" id="ARBA00012595"/>
    </source>
</evidence>
<dbReference type="AlphaFoldDB" id="A0A9Q0RUG2"/>
<dbReference type="SUPFAM" id="SSF51011">
    <property type="entry name" value="Glycosyl hydrolase domain"/>
    <property type="match status" value="1"/>
</dbReference>
<comment type="catalytic activity">
    <reaction evidence="1">
        <text>Endohydrolysis of (1-&gt;4)-alpha-D-glucosidic linkages in polysaccharides containing three or more (1-&gt;4)-alpha-linked D-glucose units.</text>
        <dbReference type="EC" id="3.2.1.1"/>
    </reaction>
</comment>
<keyword evidence="17" id="KW-1185">Reference proteome</keyword>
<sequence length="1169" mass="129709">MKLSVIFVTFGLAVLANGDYTNPHWQNGRSAMVHLFEWRWPDVAAECENFLAPQGYAGVQVSPANEHNVFDDGRSWMERYGPMSYILTTRSGNEAAFADMVRRCNAVGVRIYVDVVFNHMTGSAEIGSAGSRANLATRDYFGVPYTAEHFNPVCQIHNWANPIEVRNCELLGLPDLNQGHEWVRTKIADFLNHLIDLGVAGFRVDAMKHMWPGDLQIIWNRLRNLNTAHGFAANQRPFVAGEVIGGDGSENFHASEYFGLGTVTEFRYGESLSRVMSGQDNLRWLQNFGEGWGFWTSRHALTFIDNHDNQRDGHVLTYKNGRLYKMATAFHLAWPYGVPRVMSSFAFTHRDTGPPNDGNGNIVPPAFNAAGQCTNGWVCEHRWPQIANMIGFRNAVQGTGVNNWWDNQSNQIAFSRGNRGFIAFNGQYGVDLRQTLQTGLPAGTYCDIATGNKVGSSCTGNSVTVAANGLAEIFLSASVPEGSFTVVLITATMSQNQKLPSSGDFYDNNSSSNSFTLMKPEPNLNYHNSMDTSSSTLSTTAMPIPRTRPLTDFSDFNFDLDQSLSPQSFQDSNLVSSNGMYGMQQTSTNSNTMWSAINDAIGLPKQELHIDDDDIFQVDNADLFPGPTLAELNDDTILEDLNIEDFILQEDNTLILSSTHPTLTTLQPSQNIIMTNISPPQQLLQTQQNLHLQQQQQQQNQQMNMQGIIIAQDALYDDPNSCSSPYDIYHTTPTKSLNSSNAFSPGSQNSSNSPLLQNSVSPPLHGFNNNVTPQSKPQYSTLQELLKKEYTLPDRSSQLGQSVPGPSSTLLMAGAHHPDGFASNRRLQFQQQQMNSSRLSSSAPTTTGLWEAQQQVWQRREPRKHLLSTSSVAEAGSTSSLSTGGILSPEGHDFSHDEGYDDSDSDHYEDYSTDNDSDNEDTPRSSGNKKERFFWQYNVQAKGPKGQRLVIKSQLEDPHVLNEITDPVFSPNCSVRGIKHSGKARKGDGNDLTPNPRKLYSIGKELDKLGKTINDMTPVSELPFNVRPKSRKEKNKLASRACRLKKKAQHEANKIKLFGLETEHKRLINGIVDIKKALAYKCGRPHENTEDANIQIEQVAAQSTNLKIAGSSTEFVNKVLEKVKAGTPSGGLEEISVDILVKLCDLTCNKKFLKLKPNKKKVLKLVRKK</sequence>
<dbReference type="InterPro" id="IPR017853">
    <property type="entry name" value="GH"/>
</dbReference>
<evidence type="ECO:0000256" key="11">
    <source>
        <dbReference type="ARBA" id="ARBA00023214"/>
    </source>
</evidence>
<dbReference type="GO" id="GO:0004556">
    <property type="term" value="F:alpha-amylase activity"/>
    <property type="evidence" value="ECO:0007669"/>
    <property type="project" value="UniProtKB-EC"/>
</dbReference>
<feature type="region of interest" description="Disordered" evidence="13">
    <location>
        <begin position="792"/>
        <end position="821"/>
    </location>
</feature>
<keyword evidence="10" id="KW-1015">Disulfide bond</keyword>
<reference evidence="16" key="1">
    <citation type="submission" date="2022-07" db="EMBL/GenBank/DDBJ databases">
        <authorList>
            <person name="Trinca V."/>
            <person name="Uliana J.V.C."/>
            <person name="Torres T.T."/>
            <person name="Ward R.J."/>
            <person name="Monesi N."/>
        </authorList>
    </citation>
    <scope>NUCLEOTIDE SEQUENCE</scope>
    <source>
        <strain evidence="16">HSMRA1968</strain>
        <tissue evidence="16">Whole embryos</tissue>
    </source>
</reference>
<feature type="region of interest" description="Disordered" evidence="13">
    <location>
        <begin position="861"/>
        <end position="931"/>
    </location>
</feature>
<evidence type="ECO:0000256" key="7">
    <source>
        <dbReference type="ARBA" id="ARBA00022723"/>
    </source>
</evidence>
<dbReference type="CDD" id="cd14809">
    <property type="entry name" value="bZIP_AUREO-like"/>
    <property type="match status" value="1"/>
</dbReference>
<feature type="compositionally biased region" description="Acidic residues" evidence="13">
    <location>
        <begin position="911"/>
        <end position="920"/>
    </location>
</feature>
<comment type="similarity">
    <text evidence="4 12">Belongs to the glycosyl hydrolase 13 family.</text>
</comment>
<feature type="compositionally biased region" description="Polar residues" evidence="13">
    <location>
        <begin position="767"/>
        <end position="776"/>
    </location>
</feature>
<dbReference type="GO" id="GO:0006986">
    <property type="term" value="P:response to unfolded protein"/>
    <property type="evidence" value="ECO:0007669"/>
    <property type="project" value="InterPro"/>
</dbReference>
<evidence type="ECO:0000256" key="10">
    <source>
        <dbReference type="ARBA" id="ARBA00023157"/>
    </source>
</evidence>
<dbReference type="EC" id="3.2.1.1" evidence="6"/>
<gene>
    <name evidence="16" type="primary">Amy-d_0</name>
    <name evidence="16" type="ORF">Bhyg_16156</name>
</gene>
<comment type="subunit">
    <text evidence="5">Monomer.</text>
</comment>
<dbReference type="InterPro" id="IPR004827">
    <property type="entry name" value="bZIP"/>
</dbReference>
<dbReference type="SMART" id="SM00632">
    <property type="entry name" value="Aamy_C"/>
    <property type="match status" value="1"/>
</dbReference>
<feature type="non-terminal residue" evidence="16">
    <location>
        <position position="1"/>
    </location>
</feature>
<proteinExistence type="inferred from homology"/>
<dbReference type="CDD" id="cd11317">
    <property type="entry name" value="AmyAc_bac_euk_AmyA"/>
    <property type="match status" value="1"/>
</dbReference>
<dbReference type="InterPro" id="IPR006048">
    <property type="entry name" value="A-amylase/branching_C"/>
</dbReference>
<dbReference type="OrthoDB" id="550577at2759"/>
<dbReference type="InterPro" id="IPR006047">
    <property type="entry name" value="GH13_cat_dom"/>
</dbReference>
<feature type="compositionally biased region" description="Low complexity" evidence="13">
    <location>
        <begin position="744"/>
        <end position="764"/>
    </location>
</feature>
<dbReference type="PANTHER" id="PTHR21552:SF2">
    <property type="entry name" value="CREB3 REGULATORY FACTOR"/>
    <property type="match status" value="1"/>
</dbReference>
<comment type="cofactor">
    <cofactor evidence="3">
        <name>chloride</name>
        <dbReference type="ChEBI" id="CHEBI:17996"/>
    </cofactor>
</comment>
<dbReference type="PRINTS" id="PR00110">
    <property type="entry name" value="ALPHAAMYLASE"/>
</dbReference>
<dbReference type="GO" id="GO:0000981">
    <property type="term" value="F:DNA-binding transcription factor activity, RNA polymerase II-specific"/>
    <property type="evidence" value="ECO:0007669"/>
    <property type="project" value="TreeGrafter"/>
</dbReference>
<evidence type="ECO:0000256" key="3">
    <source>
        <dbReference type="ARBA" id="ARBA00001923"/>
    </source>
</evidence>
<comment type="cofactor">
    <cofactor evidence="2">
        <name>Ca(2+)</name>
        <dbReference type="ChEBI" id="CHEBI:29108"/>
    </cofactor>
</comment>
<evidence type="ECO:0000256" key="14">
    <source>
        <dbReference type="SAM" id="SignalP"/>
    </source>
</evidence>
<evidence type="ECO:0000256" key="4">
    <source>
        <dbReference type="ARBA" id="ARBA00008061"/>
    </source>
</evidence>
<comment type="caution">
    <text evidence="16">The sequence shown here is derived from an EMBL/GenBank/DDBJ whole genome shotgun (WGS) entry which is preliminary data.</text>
</comment>
<dbReference type="SUPFAM" id="SSF51445">
    <property type="entry name" value="(Trans)glycosidases"/>
    <property type="match status" value="1"/>
</dbReference>
<dbReference type="Gene3D" id="2.60.40.1180">
    <property type="entry name" value="Golgi alpha-mannosidase II"/>
    <property type="match status" value="1"/>
</dbReference>
<dbReference type="InterPro" id="IPR039165">
    <property type="entry name" value="CREBRF"/>
</dbReference>
<evidence type="ECO:0000313" key="16">
    <source>
        <dbReference type="EMBL" id="KAJ6628241.1"/>
    </source>
</evidence>
<accession>A0A9Q0RUG2</accession>
<dbReference type="Proteomes" id="UP001151699">
    <property type="component" value="Unassembled WGS sequence"/>
</dbReference>
<evidence type="ECO:0000256" key="5">
    <source>
        <dbReference type="ARBA" id="ARBA00011245"/>
    </source>
</evidence>
<name>A0A9Q0RUG2_9DIPT</name>
<dbReference type="InterPro" id="IPR013780">
    <property type="entry name" value="Glyco_hydro_b"/>
</dbReference>
<evidence type="ECO:0000256" key="1">
    <source>
        <dbReference type="ARBA" id="ARBA00000548"/>
    </source>
</evidence>
<feature type="signal peptide" evidence="14">
    <location>
        <begin position="1"/>
        <end position="18"/>
    </location>
</feature>
<keyword evidence="7" id="KW-0479">Metal-binding</keyword>
<feature type="region of interest" description="Disordered" evidence="13">
    <location>
        <begin position="738"/>
        <end position="776"/>
    </location>
</feature>
<dbReference type="GO" id="GO:0046872">
    <property type="term" value="F:metal ion binding"/>
    <property type="evidence" value="ECO:0007669"/>
    <property type="project" value="UniProtKB-KW"/>
</dbReference>
<evidence type="ECO:0000256" key="2">
    <source>
        <dbReference type="ARBA" id="ARBA00001913"/>
    </source>
</evidence>
<dbReference type="PROSITE" id="PS00036">
    <property type="entry name" value="BZIP_BASIC"/>
    <property type="match status" value="1"/>
</dbReference>
<dbReference type="GO" id="GO:0000977">
    <property type="term" value="F:RNA polymerase II transcription regulatory region sequence-specific DNA binding"/>
    <property type="evidence" value="ECO:0007669"/>
    <property type="project" value="TreeGrafter"/>
</dbReference>
<dbReference type="GO" id="GO:0005634">
    <property type="term" value="C:nucleus"/>
    <property type="evidence" value="ECO:0007669"/>
    <property type="project" value="TreeGrafter"/>
</dbReference>